<dbReference type="GO" id="GO:0005576">
    <property type="term" value="C:extracellular region"/>
    <property type="evidence" value="ECO:0007669"/>
    <property type="project" value="UniProtKB-SubCell"/>
</dbReference>
<evidence type="ECO:0000256" key="7">
    <source>
        <dbReference type="ARBA" id="ARBA00023002"/>
    </source>
</evidence>
<gene>
    <name evidence="19" type="ORF">S7711_10271</name>
</gene>
<reference evidence="19 20" key="1">
    <citation type="journal article" date="2014" name="BMC Genomics">
        <title>Comparative genome sequencing reveals chemotype-specific gene clusters in the toxigenic black mold Stachybotrys.</title>
        <authorList>
            <person name="Semeiks J."/>
            <person name="Borek D."/>
            <person name="Otwinowski Z."/>
            <person name="Grishin N.V."/>
        </authorList>
    </citation>
    <scope>NUCLEOTIDE SEQUENCE [LARGE SCALE GENOMIC DNA]</scope>
    <source>
        <strain evidence="20">CBS 109288 / IBT 7711</strain>
    </source>
</reference>
<dbReference type="GO" id="GO:0046872">
    <property type="term" value="F:metal ion binding"/>
    <property type="evidence" value="ECO:0007669"/>
    <property type="project" value="UniProtKB-KW"/>
</dbReference>
<feature type="domain" description="CBM1" evidence="18">
    <location>
        <begin position="257"/>
        <end position="292"/>
    </location>
</feature>
<evidence type="ECO:0000256" key="9">
    <source>
        <dbReference type="ARBA" id="ARBA00023033"/>
    </source>
</evidence>
<dbReference type="GO" id="GO:0004497">
    <property type="term" value="F:monooxygenase activity"/>
    <property type="evidence" value="ECO:0007669"/>
    <property type="project" value="UniProtKB-KW"/>
</dbReference>
<evidence type="ECO:0000256" key="2">
    <source>
        <dbReference type="ARBA" id="ARBA00004613"/>
    </source>
</evidence>
<dbReference type="GO" id="GO:0030248">
    <property type="term" value="F:cellulose binding"/>
    <property type="evidence" value="ECO:0007669"/>
    <property type="project" value="InterPro"/>
</dbReference>
<evidence type="ECO:0000256" key="15">
    <source>
        <dbReference type="ARBA" id="ARBA00047174"/>
    </source>
</evidence>
<organism evidence="19 20">
    <name type="scientific">Stachybotrys chartarum (strain CBS 109288 / IBT 7711)</name>
    <name type="common">Toxic black mold</name>
    <name type="synonym">Stilbospora chartarum</name>
    <dbReference type="NCBI Taxonomy" id="1280523"/>
    <lineage>
        <taxon>Eukaryota</taxon>
        <taxon>Fungi</taxon>
        <taxon>Dikarya</taxon>
        <taxon>Ascomycota</taxon>
        <taxon>Pezizomycotina</taxon>
        <taxon>Sordariomycetes</taxon>
        <taxon>Hypocreomycetidae</taxon>
        <taxon>Hypocreales</taxon>
        <taxon>Stachybotryaceae</taxon>
        <taxon>Stachybotrys</taxon>
    </lineage>
</organism>
<dbReference type="InterPro" id="IPR000254">
    <property type="entry name" value="CBD"/>
</dbReference>
<evidence type="ECO:0000256" key="6">
    <source>
        <dbReference type="ARBA" id="ARBA00023001"/>
    </source>
</evidence>
<dbReference type="SUPFAM" id="SSF57180">
    <property type="entry name" value="Cellulose-binding domain"/>
    <property type="match status" value="1"/>
</dbReference>
<feature type="region of interest" description="Disordered" evidence="16">
    <location>
        <begin position="226"/>
        <end position="253"/>
    </location>
</feature>
<comment type="subcellular location">
    <subcellularLocation>
        <location evidence="2">Secreted</location>
    </subcellularLocation>
</comment>
<keyword evidence="7" id="KW-0560">Oxidoreductase</keyword>
<dbReference type="InterPro" id="IPR005103">
    <property type="entry name" value="AA9_LPMO"/>
</dbReference>
<dbReference type="PANTHER" id="PTHR33353">
    <property type="entry name" value="PUTATIVE (AFU_ORTHOLOGUE AFUA_1G12560)-RELATED"/>
    <property type="match status" value="1"/>
</dbReference>
<keyword evidence="20" id="KW-1185">Reference proteome</keyword>
<dbReference type="Pfam" id="PF03443">
    <property type="entry name" value="AA9"/>
    <property type="match status" value="1"/>
</dbReference>
<feature type="chain" id="PRO_5001771836" description="lytic cellulose monooxygenase (C4-dehydrogenating)" evidence="17">
    <location>
        <begin position="21"/>
        <end position="293"/>
    </location>
</feature>
<evidence type="ECO:0000256" key="11">
    <source>
        <dbReference type="ARBA" id="ARBA00023277"/>
    </source>
</evidence>
<evidence type="ECO:0000256" key="16">
    <source>
        <dbReference type="SAM" id="MobiDB-lite"/>
    </source>
</evidence>
<evidence type="ECO:0000256" key="17">
    <source>
        <dbReference type="SAM" id="SignalP"/>
    </source>
</evidence>
<evidence type="ECO:0000256" key="13">
    <source>
        <dbReference type="ARBA" id="ARBA00044502"/>
    </source>
</evidence>
<dbReference type="OrthoDB" id="6038816at2759"/>
<dbReference type="EC" id="1.14.99.56" evidence="15"/>
<evidence type="ECO:0000256" key="8">
    <source>
        <dbReference type="ARBA" id="ARBA00023008"/>
    </source>
</evidence>
<keyword evidence="11" id="KW-0119">Carbohydrate metabolism</keyword>
<dbReference type="HOGENOM" id="CLU_031730_4_0_1"/>
<comment type="similarity">
    <text evidence="13">Belongs to the polysaccharide monooxygenase AA9 family.</text>
</comment>
<dbReference type="CDD" id="cd21175">
    <property type="entry name" value="LPMO_AA9"/>
    <property type="match status" value="1"/>
</dbReference>
<evidence type="ECO:0000313" key="19">
    <source>
        <dbReference type="EMBL" id="KEY73848.1"/>
    </source>
</evidence>
<accession>A0A084B8G9</accession>
<evidence type="ECO:0000256" key="3">
    <source>
        <dbReference type="ARBA" id="ARBA00022525"/>
    </source>
</evidence>
<keyword evidence="8" id="KW-0186">Copper</keyword>
<feature type="compositionally biased region" description="Low complexity" evidence="16">
    <location>
        <begin position="236"/>
        <end position="250"/>
    </location>
</feature>
<dbReference type="PROSITE" id="PS51164">
    <property type="entry name" value="CBM1_2"/>
    <property type="match status" value="1"/>
</dbReference>
<keyword evidence="12" id="KW-0624">Polysaccharide degradation</keyword>
<evidence type="ECO:0000313" key="20">
    <source>
        <dbReference type="Proteomes" id="UP000028045"/>
    </source>
</evidence>
<name>A0A084B8G9_STACB</name>
<comment type="catalytic activity">
    <reaction evidence="14">
        <text>[(1-&gt;4)-beta-D-glucosyl]n+m + reduced acceptor + O2 = 4-dehydro-beta-D-glucosyl-[(1-&gt;4)-beta-D-glucosyl]n-1 + [(1-&gt;4)-beta-D-glucosyl]m + acceptor + H2O.</text>
        <dbReference type="EC" id="1.14.99.56"/>
    </reaction>
</comment>
<comment type="cofactor">
    <cofactor evidence="1">
        <name>Cu(2+)</name>
        <dbReference type="ChEBI" id="CHEBI:29036"/>
    </cofactor>
</comment>
<proteinExistence type="inferred from homology"/>
<evidence type="ECO:0000256" key="1">
    <source>
        <dbReference type="ARBA" id="ARBA00001973"/>
    </source>
</evidence>
<keyword evidence="9" id="KW-0503">Monooxygenase</keyword>
<keyword evidence="6" id="KW-0136">Cellulose degradation</keyword>
<keyword evidence="10" id="KW-1015">Disulfide bond</keyword>
<evidence type="ECO:0000259" key="18">
    <source>
        <dbReference type="PROSITE" id="PS51164"/>
    </source>
</evidence>
<dbReference type="InterPro" id="IPR049892">
    <property type="entry name" value="AA9"/>
</dbReference>
<dbReference type="InterPro" id="IPR035971">
    <property type="entry name" value="CBD_sf"/>
</dbReference>
<dbReference type="AlphaFoldDB" id="A0A084B8G9"/>
<evidence type="ECO:0000256" key="14">
    <source>
        <dbReference type="ARBA" id="ARBA00045077"/>
    </source>
</evidence>
<dbReference type="PANTHER" id="PTHR33353:SF11">
    <property type="entry name" value="GLYCOSYLHYDROLASE FAMILY 61-7 PROTEIN"/>
    <property type="match status" value="1"/>
</dbReference>
<feature type="signal peptide" evidence="17">
    <location>
        <begin position="1"/>
        <end position="20"/>
    </location>
</feature>
<dbReference type="Proteomes" id="UP000028045">
    <property type="component" value="Unassembled WGS sequence"/>
</dbReference>
<dbReference type="Pfam" id="PF00734">
    <property type="entry name" value="CBM_1"/>
    <property type="match status" value="1"/>
</dbReference>
<evidence type="ECO:0000256" key="12">
    <source>
        <dbReference type="ARBA" id="ARBA00023326"/>
    </source>
</evidence>
<dbReference type="PROSITE" id="PS00562">
    <property type="entry name" value="CBM1_1"/>
    <property type="match status" value="1"/>
</dbReference>
<keyword evidence="3" id="KW-0964">Secreted</keyword>
<keyword evidence="5 17" id="KW-0732">Signal</keyword>
<evidence type="ECO:0000256" key="10">
    <source>
        <dbReference type="ARBA" id="ARBA00023157"/>
    </source>
</evidence>
<dbReference type="SMART" id="SM00236">
    <property type="entry name" value="fCBD"/>
    <property type="match status" value="1"/>
</dbReference>
<evidence type="ECO:0000256" key="4">
    <source>
        <dbReference type="ARBA" id="ARBA00022723"/>
    </source>
</evidence>
<dbReference type="EMBL" id="KL647732">
    <property type="protein sequence ID" value="KEY73848.1"/>
    <property type="molecule type" value="Genomic_DNA"/>
</dbReference>
<sequence>MKITFASFAAVLALAGNVSGHYIFQQLSVGSTTYPVFQYIRRNTNYNSPVTDLSSNDLRCNVGGSSGSGTSTVSVRAGEQFTFTLDTAVYHQGPVSVYMSRAPGSASSYDGSGGWFKIRDWGPTFNGGSGTWPYLSLSYTFNIPSCIPDGEYLLRIQNLGIHNPAGLPQFYISCAQISVSGGGSANPSTVSIPGAFRSTDPGYTANIYNNFNSYTIPGPSVFTCSGNDNQNPPPTTIVTSTRTSPSVPTSTQPPPSNCAALWAQCGGNGWTGATCCSSGTCRATNEWYSQCVQ</sequence>
<protein>
    <recommendedName>
        <fullName evidence="15">lytic cellulose monooxygenase (C4-dehydrogenating)</fullName>
        <ecNumber evidence="15">1.14.99.56</ecNumber>
    </recommendedName>
</protein>
<dbReference type="Gene3D" id="2.70.50.70">
    <property type="match status" value="1"/>
</dbReference>
<keyword evidence="4" id="KW-0479">Metal-binding</keyword>
<dbReference type="GO" id="GO:0030245">
    <property type="term" value="P:cellulose catabolic process"/>
    <property type="evidence" value="ECO:0007669"/>
    <property type="project" value="UniProtKB-KW"/>
</dbReference>
<evidence type="ECO:0000256" key="5">
    <source>
        <dbReference type="ARBA" id="ARBA00022729"/>
    </source>
</evidence>